<feature type="region of interest" description="Disordered" evidence="1">
    <location>
        <begin position="19"/>
        <end position="99"/>
    </location>
</feature>
<name>A0ABM0ZXU3_APLCA</name>
<dbReference type="GeneID" id="101849836"/>
<evidence type="ECO:0000313" key="2">
    <source>
        <dbReference type="Proteomes" id="UP000694888"/>
    </source>
</evidence>
<dbReference type="Proteomes" id="UP000694888">
    <property type="component" value="Unplaced"/>
</dbReference>
<sequence length="137" mass="14716">MASRSRTTMMSVASALSLFLQEESDDSQQSQSLGSSGSEFEPPPDLKSEPGTLREDQPNSVTAEGSSCRGLMNPLVTGPAQGGEDNDPSTSQLLSLSRSHPVLQTETKVLLMVQSALSRKTRSHQLRLTETKVLLTV</sequence>
<evidence type="ECO:0000256" key="1">
    <source>
        <dbReference type="SAM" id="MobiDB-lite"/>
    </source>
</evidence>
<proteinExistence type="predicted"/>
<evidence type="ECO:0000313" key="3">
    <source>
        <dbReference type="RefSeq" id="XP_012936718.1"/>
    </source>
</evidence>
<reference evidence="3" key="1">
    <citation type="submission" date="2025-08" db="UniProtKB">
        <authorList>
            <consortium name="RefSeq"/>
        </authorList>
    </citation>
    <scope>IDENTIFICATION</scope>
</reference>
<feature type="compositionally biased region" description="Polar residues" evidence="1">
    <location>
        <begin position="88"/>
        <end position="99"/>
    </location>
</feature>
<gene>
    <name evidence="3" type="primary">LOC101849836</name>
</gene>
<dbReference type="RefSeq" id="XP_012936718.1">
    <property type="nucleotide sequence ID" value="XM_013081264.2"/>
</dbReference>
<keyword evidence="2" id="KW-1185">Reference proteome</keyword>
<accession>A0ABM0ZXU3</accession>
<protein>
    <submittedName>
        <fullName evidence="3">Uncharacterized protein LOC101849836</fullName>
    </submittedName>
</protein>
<feature type="compositionally biased region" description="Low complexity" evidence="1">
    <location>
        <begin position="27"/>
        <end position="40"/>
    </location>
</feature>
<organism evidence="2 3">
    <name type="scientific">Aplysia californica</name>
    <name type="common">California sea hare</name>
    <dbReference type="NCBI Taxonomy" id="6500"/>
    <lineage>
        <taxon>Eukaryota</taxon>
        <taxon>Metazoa</taxon>
        <taxon>Spiralia</taxon>
        <taxon>Lophotrochozoa</taxon>
        <taxon>Mollusca</taxon>
        <taxon>Gastropoda</taxon>
        <taxon>Heterobranchia</taxon>
        <taxon>Euthyneura</taxon>
        <taxon>Tectipleura</taxon>
        <taxon>Aplysiida</taxon>
        <taxon>Aplysioidea</taxon>
        <taxon>Aplysiidae</taxon>
        <taxon>Aplysia</taxon>
    </lineage>
</organism>
<feature type="compositionally biased region" description="Basic and acidic residues" evidence="1">
    <location>
        <begin position="44"/>
        <end position="57"/>
    </location>
</feature>